<dbReference type="NCBIfam" id="TIGR03584">
    <property type="entry name" value="PseF"/>
    <property type="match status" value="1"/>
</dbReference>
<keyword evidence="2" id="KW-1185">Reference proteome</keyword>
<comment type="caution">
    <text evidence="1">The sequence shown here is derived from an EMBL/GenBank/DDBJ whole genome shotgun (WGS) entry which is preliminary data.</text>
</comment>
<keyword evidence="1" id="KW-0808">Transferase</keyword>
<dbReference type="Gene3D" id="3.90.550.10">
    <property type="entry name" value="Spore Coat Polysaccharide Biosynthesis Protein SpsA, Chain A"/>
    <property type="match status" value="1"/>
</dbReference>
<dbReference type="InterPro" id="IPR029044">
    <property type="entry name" value="Nucleotide-diphossugar_trans"/>
</dbReference>
<dbReference type="PANTHER" id="PTHR21485">
    <property type="entry name" value="HAD SUPERFAMILY MEMBERS CMAS AND KDSC"/>
    <property type="match status" value="1"/>
</dbReference>
<evidence type="ECO:0000313" key="2">
    <source>
        <dbReference type="Proteomes" id="UP001500552"/>
    </source>
</evidence>
<dbReference type="Pfam" id="PF02348">
    <property type="entry name" value="CTP_transf_3"/>
    <property type="match status" value="1"/>
</dbReference>
<dbReference type="Proteomes" id="UP001500552">
    <property type="component" value="Unassembled WGS sequence"/>
</dbReference>
<protein>
    <submittedName>
        <fullName evidence="1">Pseudaminic acid cytidylyltransferase</fullName>
    </submittedName>
</protein>
<gene>
    <name evidence="1" type="primary">pseF</name>
    <name evidence="1" type="ORF">GCM10023188_18060</name>
</gene>
<reference evidence="2" key="1">
    <citation type="journal article" date="2019" name="Int. J. Syst. Evol. Microbiol.">
        <title>The Global Catalogue of Microorganisms (GCM) 10K type strain sequencing project: providing services to taxonomists for standard genome sequencing and annotation.</title>
        <authorList>
            <consortium name="The Broad Institute Genomics Platform"/>
            <consortium name="The Broad Institute Genome Sequencing Center for Infectious Disease"/>
            <person name="Wu L."/>
            <person name="Ma J."/>
        </authorList>
    </citation>
    <scope>NUCLEOTIDE SEQUENCE [LARGE SCALE GENOMIC DNA]</scope>
    <source>
        <strain evidence="2">JCM 17926</strain>
    </source>
</reference>
<dbReference type="SUPFAM" id="SSF53448">
    <property type="entry name" value="Nucleotide-diphospho-sugar transferases"/>
    <property type="match status" value="1"/>
</dbReference>
<dbReference type="GO" id="GO:0016779">
    <property type="term" value="F:nucleotidyltransferase activity"/>
    <property type="evidence" value="ECO:0007669"/>
    <property type="project" value="UniProtKB-KW"/>
</dbReference>
<dbReference type="EMBL" id="BAABHC010000007">
    <property type="protein sequence ID" value="GAA4430941.1"/>
    <property type="molecule type" value="Genomic_DNA"/>
</dbReference>
<dbReference type="InterPro" id="IPR003329">
    <property type="entry name" value="Cytidylyl_trans"/>
</dbReference>
<evidence type="ECO:0000313" key="1">
    <source>
        <dbReference type="EMBL" id="GAA4430941.1"/>
    </source>
</evidence>
<keyword evidence="1" id="KW-0548">Nucleotidyltransferase</keyword>
<name>A0ABP8LKD7_9BACT</name>
<proteinExistence type="predicted"/>
<dbReference type="PANTHER" id="PTHR21485:SF6">
    <property type="entry name" value="N-ACYLNEURAMINATE CYTIDYLYLTRANSFERASE-RELATED"/>
    <property type="match status" value="1"/>
</dbReference>
<organism evidence="1 2">
    <name type="scientific">Pontibacter saemangeumensis</name>
    <dbReference type="NCBI Taxonomy" id="1084525"/>
    <lineage>
        <taxon>Bacteria</taxon>
        <taxon>Pseudomonadati</taxon>
        <taxon>Bacteroidota</taxon>
        <taxon>Cytophagia</taxon>
        <taxon>Cytophagales</taxon>
        <taxon>Hymenobacteraceae</taxon>
        <taxon>Pontibacter</taxon>
    </lineage>
</organism>
<accession>A0ABP8LKD7</accession>
<dbReference type="CDD" id="cd02513">
    <property type="entry name" value="CMP-NeuAc_Synthase"/>
    <property type="match status" value="1"/>
</dbReference>
<sequence>MKRIAIIPARGGSKRIPRKNIRDFLGKPIIAYSIEAALESGLFEQVMVSTDDGEIAEVARRYGARVPFLRSTATSDDFATTAAVLTEVLLAYATSGETYDYGCCIYPTAPLVKTAFIRSAFELLTAKQYDSVFPVLRYGYPIWRSLRIEGGKAVMNWPEHLGSRSQDLPTAFHDAGQFYWFSVKGFLEKQALFTDNTGAVELSELEVQDIDNLTDWKMAEMKYKLMQQESHRER</sequence>
<dbReference type="InterPro" id="IPR050793">
    <property type="entry name" value="CMP-NeuNAc_synthase"/>
</dbReference>
<dbReference type="RefSeq" id="WP_345158448.1">
    <property type="nucleotide sequence ID" value="NZ_BAABHC010000007.1"/>
</dbReference>
<dbReference type="InterPro" id="IPR020039">
    <property type="entry name" value="PseF"/>
</dbReference>